<organism evidence="3 4">
    <name type="scientific">Marixanthomonas ophiurae</name>
    <dbReference type="NCBI Taxonomy" id="387659"/>
    <lineage>
        <taxon>Bacteria</taxon>
        <taxon>Pseudomonadati</taxon>
        <taxon>Bacteroidota</taxon>
        <taxon>Flavobacteriia</taxon>
        <taxon>Flavobacteriales</taxon>
        <taxon>Flavobacteriaceae</taxon>
        <taxon>Marixanthomonas</taxon>
    </lineage>
</organism>
<accession>A0A3E1QB35</accession>
<reference evidence="3 4" key="1">
    <citation type="journal article" date="2007" name="Int. J. Syst. Evol. Microbiol.">
        <title>Marixanthomonas ophiurae gen. nov., sp. nov., a marine bacterium of the family Flavobacteriaceae isolated from a deep-sea brittle star.</title>
        <authorList>
            <person name="Romanenko L.A."/>
            <person name="Uchino M."/>
            <person name="Frolova G.M."/>
            <person name="Mikhailov V.V."/>
        </authorList>
    </citation>
    <scope>NUCLEOTIDE SEQUENCE [LARGE SCALE GENOMIC DNA]</scope>
    <source>
        <strain evidence="3 4">KMM 3046</strain>
    </source>
</reference>
<feature type="domain" description="DUF1206" evidence="2">
    <location>
        <begin position="11"/>
        <end position="78"/>
    </location>
</feature>
<dbReference type="InterPro" id="IPR009597">
    <property type="entry name" value="DUF1206"/>
</dbReference>
<dbReference type="RefSeq" id="WP_117158345.1">
    <property type="nucleotide sequence ID" value="NZ_QVID01000001.1"/>
</dbReference>
<protein>
    <submittedName>
        <fullName evidence="3">DUF1206 domain-containing protein</fullName>
    </submittedName>
</protein>
<keyword evidence="1" id="KW-0812">Transmembrane</keyword>
<evidence type="ECO:0000256" key="1">
    <source>
        <dbReference type="SAM" id="Phobius"/>
    </source>
</evidence>
<feature type="transmembrane region" description="Helical" evidence="1">
    <location>
        <begin position="224"/>
        <end position="245"/>
    </location>
</feature>
<evidence type="ECO:0000313" key="4">
    <source>
        <dbReference type="Proteomes" id="UP000261082"/>
    </source>
</evidence>
<proteinExistence type="predicted"/>
<dbReference type="Proteomes" id="UP000261082">
    <property type="component" value="Unassembled WGS sequence"/>
</dbReference>
<feature type="transmembrane region" description="Helical" evidence="1">
    <location>
        <begin position="185"/>
        <end position="204"/>
    </location>
</feature>
<feature type="transmembrane region" description="Helical" evidence="1">
    <location>
        <begin position="52"/>
        <end position="74"/>
    </location>
</feature>
<feature type="transmembrane region" description="Helical" evidence="1">
    <location>
        <begin position="127"/>
        <end position="145"/>
    </location>
</feature>
<feature type="domain" description="DUF1206" evidence="2">
    <location>
        <begin position="183"/>
        <end position="249"/>
    </location>
</feature>
<keyword evidence="1" id="KW-1133">Transmembrane helix</keyword>
<evidence type="ECO:0000259" key="2">
    <source>
        <dbReference type="Pfam" id="PF06724"/>
    </source>
</evidence>
<sequence length="255" mass="27382">MGNKKQNFARFGVATKGLVYFLIGGLTALGAFGLGGEKSGSSNALDFISQQVFGKILLIITAVGLIGYVFWRWYQAFADPKGAGTDFKAIVKRVSYFISGTFYGLLAFSAVKQIIGNSSGGGSSSFLIKLFDYTVIVIIIGLALVGKSIYEFYQAYSGKFREEVDESGLGHKAKKGVIHAGKIGFTARGIVVGIMAFLMFRAAFSTSGEKVDKTQAFDFLQNEFGSLVLGIIALGLIAYGVFMFIKAKYSSLSVD</sequence>
<dbReference type="EMBL" id="QVID01000001">
    <property type="protein sequence ID" value="RFN59347.1"/>
    <property type="molecule type" value="Genomic_DNA"/>
</dbReference>
<evidence type="ECO:0000313" key="3">
    <source>
        <dbReference type="EMBL" id="RFN59347.1"/>
    </source>
</evidence>
<dbReference type="Pfam" id="PF06724">
    <property type="entry name" value="DUF1206"/>
    <property type="match status" value="3"/>
</dbReference>
<comment type="caution">
    <text evidence="3">The sequence shown here is derived from an EMBL/GenBank/DDBJ whole genome shotgun (WGS) entry which is preliminary data.</text>
</comment>
<feature type="transmembrane region" description="Helical" evidence="1">
    <location>
        <begin position="94"/>
        <end position="115"/>
    </location>
</feature>
<dbReference type="AlphaFoldDB" id="A0A3E1QB35"/>
<keyword evidence="4" id="KW-1185">Reference proteome</keyword>
<feature type="domain" description="DUF1206" evidence="2">
    <location>
        <begin position="95"/>
        <end position="157"/>
    </location>
</feature>
<keyword evidence="1" id="KW-0472">Membrane</keyword>
<dbReference type="OrthoDB" id="1490880at2"/>
<gene>
    <name evidence="3" type="ORF">DZ858_04575</name>
</gene>
<name>A0A3E1QB35_9FLAO</name>
<feature type="transmembrane region" description="Helical" evidence="1">
    <location>
        <begin position="12"/>
        <end position="32"/>
    </location>
</feature>